<gene>
    <name evidence="2" type="ORF">HUT05_34755</name>
</gene>
<keyword evidence="3" id="KW-1185">Reference proteome</keyword>
<feature type="transmembrane region" description="Helical" evidence="1">
    <location>
        <begin position="31"/>
        <end position="49"/>
    </location>
</feature>
<organism evidence="2 3">
    <name type="scientific">Streptomyces chartreusis</name>
    <dbReference type="NCBI Taxonomy" id="1969"/>
    <lineage>
        <taxon>Bacteria</taxon>
        <taxon>Bacillati</taxon>
        <taxon>Actinomycetota</taxon>
        <taxon>Actinomycetes</taxon>
        <taxon>Kitasatosporales</taxon>
        <taxon>Streptomycetaceae</taxon>
        <taxon>Streptomyces</taxon>
    </lineage>
</organism>
<evidence type="ECO:0000256" key="1">
    <source>
        <dbReference type="SAM" id="Phobius"/>
    </source>
</evidence>
<keyword evidence="1" id="KW-0812">Transmembrane</keyword>
<dbReference type="AlphaFoldDB" id="A0A7H8TJ22"/>
<dbReference type="EMBL" id="CP056041">
    <property type="protein sequence ID" value="QKZ22060.1"/>
    <property type="molecule type" value="Genomic_DNA"/>
</dbReference>
<dbReference type="Proteomes" id="UP000509418">
    <property type="component" value="Chromosome"/>
</dbReference>
<evidence type="ECO:0000313" key="3">
    <source>
        <dbReference type="Proteomes" id="UP000509418"/>
    </source>
</evidence>
<keyword evidence="1" id="KW-1133">Transmembrane helix</keyword>
<reference evidence="2 3" key="1">
    <citation type="submission" date="2020-06" db="EMBL/GenBank/DDBJ databases">
        <title>Genome mining for natural products.</title>
        <authorList>
            <person name="Zhang B."/>
            <person name="Shi J."/>
            <person name="Ge H."/>
        </authorList>
    </citation>
    <scope>NUCLEOTIDE SEQUENCE [LARGE SCALE GENOMIC DNA]</scope>
    <source>
        <strain evidence="2 3">NA02069</strain>
    </source>
</reference>
<sequence>MKLLILGAVLALLLLFPQLLPATVSIVAGVAAKPVAVAFILGLVVRPYLRRPKGWTR</sequence>
<protein>
    <submittedName>
        <fullName evidence="2">Uncharacterized protein</fullName>
    </submittedName>
</protein>
<dbReference type="RefSeq" id="WP_176577429.1">
    <property type="nucleotide sequence ID" value="NZ_CP056041.1"/>
</dbReference>
<accession>A0A7H8TJ22</accession>
<name>A0A7H8TJ22_STRCX</name>
<evidence type="ECO:0000313" key="2">
    <source>
        <dbReference type="EMBL" id="QKZ22060.1"/>
    </source>
</evidence>
<proteinExistence type="predicted"/>
<keyword evidence="1" id="KW-0472">Membrane</keyword>